<gene>
    <name evidence="3" type="ORF">D5086_0000207140</name>
</gene>
<evidence type="ECO:0000259" key="2">
    <source>
        <dbReference type="SMART" id="SM01037"/>
    </source>
</evidence>
<evidence type="ECO:0000256" key="1">
    <source>
        <dbReference type="ARBA" id="ARBA00038242"/>
    </source>
</evidence>
<comment type="similarity">
    <text evidence="1">Belongs to the MLP family.</text>
</comment>
<organism evidence="3">
    <name type="scientific">Populus alba</name>
    <name type="common">White poplar</name>
    <dbReference type="NCBI Taxonomy" id="43335"/>
    <lineage>
        <taxon>Eukaryota</taxon>
        <taxon>Viridiplantae</taxon>
        <taxon>Streptophyta</taxon>
        <taxon>Embryophyta</taxon>
        <taxon>Tracheophyta</taxon>
        <taxon>Spermatophyta</taxon>
        <taxon>Magnoliopsida</taxon>
        <taxon>eudicotyledons</taxon>
        <taxon>Gunneridae</taxon>
        <taxon>Pentapetalae</taxon>
        <taxon>rosids</taxon>
        <taxon>fabids</taxon>
        <taxon>Malpighiales</taxon>
        <taxon>Salicaceae</taxon>
        <taxon>Saliceae</taxon>
        <taxon>Populus</taxon>
    </lineage>
</organism>
<dbReference type="EMBL" id="RCHU01000700">
    <property type="protein sequence ID" value="TKR98042.1"/>
    <property type="molecule type" value="Genomic_DNA"/>
</dbReference>
<sequence>MAQIDNQIANKSEITTPIQCSAFKFYEVYRKEAFLLPRISPRNVKKIELVPPTCSWEDKVGSRKLVHFDEAGLESFKDEVIEIQPHAKKITFKVLEGKMMMSFYHSFQATLEVTEGSAKWTVVFTKKNALCPNPDYYLQRLDSVNKDINTYLLPSN</sequence>
<dbReference type="SMART" id="SM01037">
    <property type="entry name" value="Bet_v_1"/>
    <property type="match status" value="1"/>
</dbReference>
<dbReference type="Gene3D" id="3.30.530.20">
    <property type="match status" value="1"/>
</dbReference>
<dbReference type="AlphaFoldDB" id="A0A4U5PLQ4"/>
<dbReference type="Pfam" id="PF00407">
    <property type="entry name" value="Bet_v_1"/>
    <property type="match status" value="1"/>
</dbReference>
<dbReference type="PANTHER" id="PTHR31338">
    <property type="entry name" value="POLYKETIDE CYCLASE/DEHYDRASE AND LIPID TRANSPORT SUPERFAMILY PROTEIN"/>
    <property type="match status" value="1"/>
</dbReference>
<dbReference type="SUPFAM" id="SSF55961">
    <property type="entry name" value="Bet v1-like"/>
    <property type="match status" value="1"/>
</dbReference>
<evidence type="ECO:0000313" key="3">
    <source>
        <dbReference type="EMBL" id="TKR98042.1"/>
    </source>
</evidence>
<name>A0A4U5PLQ4_POPAL</name>
<protein>
    <recommendedName>
        <fullName evidence="2">Bet v I/Major latex protein domain-containing protein</fullName>
    </recommendedName>
</protein>
<reference evidence="3" key="1">
    <citation type="submission" date="2018-10" db="EMBL/GenBank/DDBJ databases">
        <title>Population genomic analysis revealed the cold adaptation of white poplar.</title>
        <authorList>
            <person name="Liu Y.-J."/>
        </authorList>
    </citation>
    <scope>NUCLEOTIDE SEQUENCE [LARGE SCALE GENOMIC DNA]</scope>
    <source>
        <strain evidence="3">PAL-ZL1</strain>
    </source>
</reference>
<proteinExistence type="inferred from homology"/>
<comment type="caution">
    <text evidence="3">The sequence shown here is derived from an EMBL/GenBank/DDBJ whole genome shotgun (WGS) entry which is preliminary data.</text>
</comment>
<dbReference type="STRING" id="43335.A0A4U5PLQ4"/>
<dbReference type="GO" id="GO:0006952">
    <property type="term" value="P:defense response"/>
    <property type="evidence" value="ECO:0007669"/>
    <property type="project" value="InterPro"/>
</dbReference>
<dbReference type="InterPro" id="IPR023393">
    <property type="entry name" value="START-like_dom_sf"/>
</dbReference>
<dbReference type="PANTHER" id="PTHR31338:SF16">
    <property type="entry name" value="POLYKETIDE CYCLASE_DEHYDRASE AND LIPID TRANSPORT SUPERFAMILY PROTEIN"/>
    <property type="match status" value="1"/>
</dbReference>
<dbReference type="InterPro" id="IPR052006">
    <property type="entry name" value="MLP-like"/>
</dbReference>
<accession>A0A4U5PLQ4</accession>
<feature type="domain" description="Bet v I/Major latex protein" evidence="2">
    <location>
        <begin position="7"/>
        <end position="155"/>
    </location>
</feature>
<dbReference type="InterPro" id="IPR000916">
    <property type="entry name" value="Bet_v_I/MLP"/>
</dbReference>